<dbReference type="PANTHER" id="PTHR42754:SF1">
    <property type="entry name" value="LIPOPROTEIN"/>
    <property type="match status" value="1"/>
</dbReference>
<gene>
    <name evidence="2" type="ORF">LZZ85_18235</name>
</gene>
<proteinExistence type="predicted"/>
<evidence type="ECO:0000313" key="2">
    <source>
        <dbReference type="EMBL" id="MCG2616243.1"/>
    </source>
</evidence>
<dbReference type="PANTHER" id="PTHR42754">
    <property type="entry name" value="ENDOGLUCANASE"/>
    <property type="match status" value="1"/>
</dbReference>
<reference evidence="2" key="1">
    <citation type="submission" date="2022-01" db="EMBL/GenBank/DDBJ databases">
        <authorList>
            <person name="Jo J.-H."/>
            <person name="Im W.-T."/>
        </authorList>
    </citation>
    <scope>NUCLEOTIDE SEQUENCE</scope>
    <source>
        <strain evidence="2">NA20</strain>
    </source>
</reference>
<organism evidence="2 3">
    <name type="scientific">Terrimonas ginsenosidimutans</name>
    <dbReference type="NCBI Taxonomy" id="2908004"/>
    <lineage>
        <taxon>Bacteria</taxon>
        <taxon>Pseudomonadati</taxon>
        <taxon>Bacteroidota</taxon>
        <taxon>Chitinophagia</taxon>
        <taxon>Chitinophagales</taxon>
        <taxon>Chitinophagaceae</taxon>
        <taxon>Terrimonas</taxon>
    </lineage>
</organism>
<sequence length="1065" mass="111465">MKHLILLFYSCFISFAARAQAPGIQWQRIYGSSDGDGPKAIRATPDGGFIAAGISYGNDQDVSGHNATSFFSDAWVVKLNSSGAIGWQRSLGGGLTDQAADIWPTPDNGYMLFGSTSSYDCGMPGTKGGSDYWLAKLDAEGNILWERTYGGSNEEQAKSLCPTPDGGYILAGTALSADGDVTGHHGNGSGDYWFLKVNASGDPEWNLATGGSSVEWLLQAVATRDGGCIAAGYAESSNGDLTGNKGSLDAWIVKISPGGTIAWQKNLGSSGGDQARSILQTPDDGYVFAGYASENDGDLAGILPSPGREEDYWIVRLDAAGNVLWQRTYGGFSSDIANSVVITSDGGFVVAGYSASSNEDFTCNNGGLDTWIIKLNTAGVLQWQRNIGGNNNDAPEQIIQTTDGNLLAAITTCSTDIPGYHSSATTHCQDMLIVKLSGGGAPLPGPSLTIEPVSGSICGETINTFRASASNMSATVRYQWTKNGSPVGTNHPVYQANDIVTGDMISCTATDPSGCDNAGQATATITTTAKTILQPSINIYSSSQVACNCKPISFSATVTGGGSNPVYEWRINGKKTGATTQHFIVSNIYTGDIVTCVYRDNSGCIANGEVISNAITMSTTQTQTITASITPSTNNICQGMNVGFTVTAIDPDLQPSYQWMINNNTAGTDSPSFWYSSLTNGDRVTCVITLAPGPCGSIPFTTDPVSVTVRPKTTPSILISSTSTNNEFCPGVPASFRALYANAGDNPLFQWMINGVNATGGNDAIFNTTALQNGDQVSCILMVDPAFAECATVPSVASTSITASIINRPAPVISISADKPAICQGETLSFSAAFSNAGTDPVMQWLVDGVIRGNGSGFSTNSLMNGSTVQCTLEPGAGACNIPLVSNTIIPVIHPRATVSIQPADTIIKPGTKAFLKVQAGPAPLTYQWSPASQLETPATGSSYTTALDKTVHYTLTVRTPNGCIASASNLVSVSGPFLMPSAFTPNRDGLNDLFIIPAHASIELEEFSIFDRWGIRIFSTKDIGKGWDGTVQGVPVESGAFVYLIRGKNNEGSIALKGTVTLVR</sequence>
<keyword evidence="3" id="KW-1185">Reference proteome</keyword>
<dbReference type="Proteomes" id="UP001165367">
    <property type="component" value="Unassembled WGS sequence"/>
</dbReference>
<protein>
    <submittedName>
        <fullName evidence="2">Gliding motility-associated C-terminal domain-containing protein</fullName>
    </submittedName>
</protein>
<feature type="chain" id="PRO_5046387690" evidence="1">
    <location>
        <begin position="20"/>
        <end position="1065"/>
    </location>
</feature>
<dbReference type="NCBIfam" id="TIGR04131">
    <property type="entry name" value="Bac_Flav_CTERM"/>
    <property type="match status" value="1"/>
</dbReference>
<evidence type="ECO:0000256" key="1">
    <source>
        <dbReference type="SAM" id="SignalP"/>
    </source>
</evidence>
<comment type="caution">
    <text evidence="2">The sequence shown here is derived from an EMBL/GenBank/DDBJ whole genome shotgun (WGS) entry which is preliminary data.</text>
</comment>
<dbReference type="EMBL" id="JAKLTR010000012">
    <property type="protein sequence ID" value="MCG2616243.1"/>
    <property type="molecule type" value="Genomic_DNA"/>
</dbReference>
<dbReference type="InterPro" id="IPR013783">
    <property type="entry name" value="Ig-like_fold"/>
</dbReference>
<dbReference type="Gene3D" id="2.60.40.10">
    <property type="entry name" value="Immunoglobulins"/>
    <property type="match status" value="2"/>
</dbReference>
<name>A0ABS9KVC3_9BACT</name>
<dbReference type="RefSeq" id="WP_237874780.1">
    <property type="nucleotide sequence ID" value="NZ_JAKLTR010000012.1"/>
</dbReference>
<dbReference type="Pfam" id="PF13585">
    <property type="entry name" value="CHU_C"/>
    <property type="match status" value="1"/>
</dbReference>
<keyword evidence="1" id="KW-0732">Signal</keyword>
<evidence type="ECO:0000313" key="3">
    <source>
        <dbReference type="Proteomes" id="UP001165367"/>
    </source>
</evidence>
<feature type="signal peptide" evidence="1">
    <location>
        <begin position="1"/>
        <end position="19"/>
    </location>
</feature>
<accession>A0ABS9KVC3</accession>
<dbReference type="InterPro" id="IPR026341">
    <property type="entry name" value="T9SS_type_B"/>
</dbReference>